<dbReference type="EMBL" id="VLTJ01000044">
    <property type="protein sequence ID" value="TSH88541.1"/>
    <property type="molecule type" value="Genomic_DNA"/>
</dbReference>
<keyword evidence="4" id="KW-1185">Reference proteome</keyword>
<dbReference type="PANTHER" id="PTHR42928:SF5">
    <property type="entry name" value="BLR1237 PROTEIN"/>
    <property type="match status" value="1"/>
</dbReference>
<comment type="caution">
    <text evidence="3">The sequence shown here is derived from an EMBL/GenBank/DDBJ whole genome shotgun (WGS) entry which is preliminary data.</text>
</comment>
<protein>
    <submittedName>
        <fullName evidence="3">Tripartite tricarboxylate transporter substrate binding protein</fullName>
    </submittedName>
</protein>
<evidence type="ECO:0000313" key="3">
    <source>
        <dbReference type="EMBL" id="TSH88541.1"/>
    </source>
</evidence>
<dbReference type="AlphaFoldDB" id="A0A556A6L9"/>
<organism evidence="3 4">
    <name type="scientific">Verticiella sediminum</name>
    <dbReference type="NCBI Taxonomy" id="1247510"/>
    <lineage>
        <taxon>Bacteria</taxon>
        <taxon>Pseudomonadati</taxon>
        <taxon>Pseudomonadota</taxon>
        <taxon>Betaproteobacteria</taxon>
        <taxon>Burkholderiales</taxon>
        <taxon>Alcaligenaceae</taxon>
        <taxon>Verticiella</taxon>
    </lineage>
</organism>
<reference evidence="3 4" key="1">
    <citation type="submission" date="2019-07" db="EMBL/GenBank/DDBJ databases">
        <title>Qingshengfaniella alkalisoli gen. nov., sp. nov., isolated from saline soil.</title>
        <authorList>
            <person name="Xu L."/>
            <person name="Huang X.-X."/>
            <person name="Sun J.-Q."/>
        </authorList>
    </citation>
    <scope>NUCLEOTIDE SEQUENCE [LARGE SCALE GENOMIC DNA]</scope>
    <source>
        <strain evidence="3 4">DSM 27279</strain>
    </source>
</reference>
<proteinExistence type="inferred from homology"/>
<feature type="signal peptide" evidence="2">
    <location>
        <begin position="1"/>
        <end position="25"/>
    </location>
</feature>
<dbReference type="Pfam" id="PF03401">
    <property type="entry name" value="TctC"/>
    <property type="match status" value="1"/>
</dbReference>
<dbReference type="PROSITE" id="PS51318">
    <property type="entry name" value="TAT"/>
    <property type="match status" value="1"/>
</dbReference>
<feature type="chain" id="PRO_5022223620" evidence="2">
    <location>
        <begin position="26"/>
        <end position="330"/>
    </location>
</feature>
<dbReference type="Gene3D" id="3.40.190.150">
    <property type="entry name" value="Bordetella uptake gene, domain 1"/>
    <property type="match status" value="1"/>
</dbReference>
<dbReference type="PANTHER" id="PTHR42928">
    <property type="entry name" value="TRICARBOXYLATE-BINDING PROTEIN"/>
    <property type="match status" value="1"/>
</dbReference>
<evidence type="ECO:0000256" key="1">
    <source>
        <dbReference type="ARBA" id="ARBA00006987"/>
    </source>
</evidence>
<dbReference type="Proteomes" id="UP000318405">
    <property type="component" value="Unassembled WGS sequence"/>
</dbReference>
<evidence type="ECO:0000256" key="2">
    <source>
        <dbReference type="SAM" id="SignalP"/>
    </source>
</evidence>
<dbReference type="SUPFAM" id="SSF53850">
    <property type="entry name" value="Periplasmic binding protein-like II"/>
    <property type="match status" value="1"/>
</dbReference>
<keyword evidence="2" id="KW-0732">Signal</keyword>
<dbReference type="CDD" id="cd07012">
    <property type="entry name" value="PBP2_Bug_TTT"/>
    <property type="match status" value="1"/>
</dbReference>
<dbReference type="InterPro" id="IPR006311">
    <property type="entry name" value="TAT_signal"/>
</dbReference>
<dbReference type="InterPro" id="IPR042100">
    <property type="entry name" value="Bug_dom1"/>
</dbReference>
<gene>
    <name evidence="3" type="ORF">FOZ76_26935</name>
</gene>
<sequence length="330" mass="34960">MDASRRALLASAVLALGSAAVPALAADAAADYPNRPVTIITPFAAGSGPDAVLRLVSEKLARGWGQRVLIDNKPGGGGFIAIEAARRAAADGYTLLQTDSEHIGALPHLYKSRNFVTLDHFDPVAILFRTPFFIAVPADTKVQNVADLIAQAQAEPGRMSYGSWGVGSPGHLGGQQLQAMTGTQMEHVPYREVGQLYTNVGTGELAWAYGSIPSSQGVYQTGKIRYIAIAAPQRHPTLPDVPTVAEAGGPQGLYVNSFVPLLAPKGLPAAIAAKINAAVTQAVAEPDIRARYDSFAFEALDWSPEEIRKQSQAKFEEYGELVSKGNISLE</sequence>
<comment type="similarity">
    <text evidence="1">Belongs to the UPF0065 (bug) family.</text>
</comment>
<name>A0A556A6L9_9BURK</name>
<dbReference type="OrthoDB" id="8678477at2"/>
<accession>A0A556A6L9</accession>
<dbReference type="PIRSF" id="PIRSF017082">
    <property type="entry name" value="YflP"/>
    <property type="match status" value="1"/>
</dbReference>
<evidence type="ECO:0000313" key="4">
    <source>
        <dbReference type="Proteomes" id="UP000318405"/>
    </source>
</evidence>
<dbReference type="InterPro" id="IPR005064">
    <property type="entry name" value="BUG"/>
</dbReference>
<dbReference type="Gene3D" id="3.40.190.10">
    <property type="entry name" value="Periplasmic binding protein-like II"/>
    <property type="match status" value="1"/>
</dbReference>